<dbReference type="OrthoDB" id="9803578at2"/>
<dbReference type="GO" id="GO:0016747">
    <property type="term" value="F:acyltransferase activity, transferring groups other than amino-acyl groups"/>
    <property type="evidence" value="ECO:0007669"/>
    <property type="project" value="TreeGrafter"/>
</dbReference>
<dbReference type="EMBL" id="AYYP01000001">
    <property type="protein sequence ID" value="KRM66524.1"/>
    <property type="molecule type" value="Genomic_DNA"/>
</dbReference>
<reference evidence="1 2" key="1">
    <citation type="journal article" date="2015" name="Genome Announc.">
        <title>Expanding the biotechnology potential of lactobacilli through comparative genomics of 213 strains and associated genera.</title>
        <authorList>
            <person name="Sun Z."/>
            <person name="Harris H.M."/>
            <person name="McCann A."/>
            <person name="Guo C."/>
            <person name="Argimon S."/>
            <person name="Zhang W."/>
            <person name="Yang X."/>
            <person name="Jeffery I.B."/>
            <person name="Cooney J.C."/>
            <person name="Kagawa T.F."/>
            <person name="Liu W."/>
            <person name="Song Y."/>
            <person name="Salvetti E."/>
            <person name="Wrobel A."/>
            <person name="Rasinkangas P."/>
            <person name="Parkhill J."/>
            <person name="Rea M.C."/>
            <person name="O'Sullivan O."/>
            <person name="Ritari J."/>
            <person name="Douillard F.P."/>
            <person name="Paul Ross R."/>
            <person name="Yang R."/>
            <person name="Briner A.E."/>
            <person name="Felis G.E."/>
            <person name="de Vos W.M."/>
            <person name="Barrangou R."/>
            <person name="Klaenhammer T.R."/>
            <person name="Caufield P.W."/>
            <person name="Cui Y."/>
            <person name="Zhang H."/>
            <person name="O'Toole P.W."/>
        </authorList>
    </citation>
    <scope>NUCLEOTIDE SEQUENCE [LARGE SCALE GENOMIC DNA]</scope>
    <source>
        <strain evidence="1 2">DSM 20509</strain>
    </source>
</reference>
<organism evidence="1 2">
    <name type="scientific">Ligilactobacillus agilis DSM 20509</name>
    <dbReference type="NCBI Taxonomy" id="1423718"/>
    <lineage>
        <taxon>Bacteria</taxon>
        <taxon>Bacillati</taxon>
        <taxon>Bacillota</taxon>
        <taxon>Bacilli</taxon>
        <taxon>Lactobacillales</taxon>
        <taxon>Lactobacillaceae</taxon>
        <taxon>Ligilactobacillus</taxon>
    </lineage>
</organism>
<protein>
    <submittedName>
        <fullName evidence="1">Acetylesterase</fullName>
    </submittedName>
</protein>
<gene>
    <name evidence="1" type="ORF">FC14_GL002030</name>
</gene>
<dbReference type="AlphaFoldDB" id="A0A0R2AU57"/>
<dbReference type="RefSeq" id="WP_056975622.1">
    <property type="nucleotide sequence ID" value="NZ_AYYP01000001.1"/>
</dbReference>
<dbReference type="Pfam" id="PF00756">
    <property type="entry name" value="Esterase"/>
    <property type="match status" value="1"/>
</dbReference>
<proteinExistence type="predicted"/>
<dbReference type="Proteomes" id="UP000051008">
    <property type="component" value="Unassembled WGS sequence"/>
</dbReference>
<sequence>MALLKVSFVSETLHRAVPLVVILPTDKIYKANQPKRPVDKPYKTLYLLHGVLGNEEDWLTGTRIQRWAEANDLAAVMPAGENSFYVDNAFTGRAYSRFIAQELVEFTRKSFPLSPKKEDTFIGGLSMGGYGALYNGLKYHDTFGAIVALSAALMVDESLADLPEQAEWFGATKAFWQGVFGPDLKAAGQSECNLKVLINNLLAQKVALPAIYLAIGDDDKLLAANVDFHEFLDQKQVAHVFKVAPGSHGWDFWDRHLKRALDWLPLEQASAGINSGNVN</sequence>
<name>A0A0R2AU57_9LACO</name>
<evidence type="ECO:0000313" key="2">
    <source>
        <dbReference type="Proteomes" id="UP000051008"/>
    </source>
</evidence>
<evidence type="ECO:0000313" key="1">
    <source>
        <dbReference type="EMBL" id="KRM66524.1"/>
    </source>
</evidence>
<dbReference type="InterPro" id="IPR050583">
    <property type="entry name" value="Mycobacterial_A85_antigen"/>
</dbReference>
<keyword evidence="2" id="KW-1185">Reference proteome</keyword>
<dbReference type="SUPFAM" id="SSF53474">
    <property type="entry name" value="alpha/beta-Hydrolases"/>
    <property type="match status" value="1"/>
</dbReference>
<comment type="caution">
    <text evidence="1">The sequence shown here is derived from an EMBL/GenBank/DDBJ whole genome shotgun (WGS) entry which is preliminary data.</text>
</comment>
<dbReference type="PANTHER" id="PTHR48098:SF1">
    <property type="entry name" value="DIACYLGLYCEROL ACYLTRANSFERASE_MYCOLYLTRANSFERASE AG85A"/>
    <property type="match status" value="1"/>
</dbReference>
<dbReference type="InterPro" id="IPR000801">
    <property type="entry name" value="Esterase-like"/>
</dbReference>
<dbReference type="InterPro" id="IPR029058">
    <property type="entry name" value="AB_hydrolase_fold"/>
</dbReference>
<accession>A0A0R2AU57</accession>
<dbReference type="PANTHER" id="PTHR48098">
    <property type="entry name" value="ENTEROCHELIN ESTERASE-RELATED"/>
    <property type="match status" value="1"/>
</dbReference>
<dbReference type="Gene3D" id="3.40.50.1820">
    <property type="entry name" value="alpha/beta hydrolase"/>
    <property type="match status" value="1"/>
</dbReference>
<dbReference type="PATRIC" id="fig|1423718.3.peg.2104"/>